<dbReference type="STRING" id="1227077.SAMN04515668_4756"/>
<dbReference type="GO" id="GO:0008237">
    <property type="term" value="F:metallopeptidase activity"/>
    <property type="evidence" value="ECO:0007669"/>
    <property type="project" value="UniProtKB-KW"/>
</dbReference>
<evidence type="ECO:0000256" key="1">
    <source>
        <dbReference type="ARBA" id="ARBA00022670"/>
    </source>
</evidence>
<evidence type="ECO:0000256" key="4">
    <source>
        <dbReference type="ARBA" id="ARBA00022833"/>
    </source>
</evidence>
<keyword evidence="3" id="KW-0378">Hydrolase</keyword>
<dbReference type="SUPFAM" id="SSF102712">
    <property type="entry name" value="JAB1/MPN domain"/>
    <property type="match status" value="1"/>
</dbReference>
<reference evidence="8" key="1">
    <citation type="submission" date="2016-10" db="EMBL/GenBank/DDBJ databases">
        <authorList>
            <person name="Varghese N."/>
            <person name="Submissions S."/>
        </authorList>
    </citation>
    <scope>NUCLEOTIDE SEQUENCE [LARGE SCALE GENOMIC DNA]</scope>
    <source>
        <strain evidence="8">OR362-8,ATCC BAA-1266,JCM 13504</strain>
    </source>
</reference>
<keyword evidence="2" id="KW-0479">Metal-binding</keyword>
<gene>
    <name evidence="7" type="ORF">SAMN04515668_4756</name>
</gene>
<dbReference type="GO" id="GO:0006508">
    <property type="term" value="P:proteolysis"/>
    <property type="evidence" value="ECO:0007669"/>
    <property type="project" value="UniProtKB-KW"/>
</dbReference>
<evidence type="ECO:0000259" key="6">
    <source>
        <dbReference type="Pfam" id="PF14464"/>
    </source>
</evidence>
<keyword evidence="8" id="KW-1185">Reference proteome</keyword>
<evidence type="ECO:0000313" key="7">
    <source>
        <dbReference type="EMBL" id="SFQ82188.1"/>
    </source>
</evidence>
<keyword evidence="4" id="KW-0862">Zinc</keyword>
<dbReference type="AlphaFoldDB" id="A0A1I6BMM3"/>
<protein>
    <submittedName>
        <fullName evidence="7">Integrative and conjugative element protein, VC0181 family</fullName>
    </submittedName>
</protein>
<evidence type="ECO:0000256" key="2">
    <source>
        <dbReference type="ARBA" id="ARBA00022723"/>
    </source>
</evidence>
<keyword evidence="5" id="KW-0482">Metalloprotease</keyword>
<keyword evidence="1" id="KW-0645">Protease</keyword>
<organism evidence="7 8">
    <name type="scientific">Hymenobacter arizonensis</name>
    <name type="common">Siccationidurans arizonensis</name>
    <dbReference type="NCBI Taxonomy" id="1227077"/>
    <lineage>
        <taxon>Bacteria</taxon>
        <taxon>Pseudomonadati</taxon>
        <taxon>Bacteroidota</taxon>
        <taxon>Cytophagia</taxon>
        <taxon>Cytophagales</taxon>
        <taxon>Hymenobacteraceae</taxon>
        <taxon>Hymenobacter</taxon>
    </lineage>
</organism>
<dbReference type="Proteomes" id="UP000199029">
    <property type="component" value="Unassembled WGS sequence"/>
</dbReference>
<evidence type="ECO:0000256" key="3">
    <source>
        <dbReference type="ARBA" id="ARBA00022801"/>
    </source>
</evidence>
<accession>A0A1I6BMM3</accession>
<dbReference type="GO" id="GO:0046872">
    <property type="term" value="F:metal ion binding"/>
    <property type="evidence" value="ECO:0007669"/>
    <property type="project" value="UniProtKB-KW"/>
</dbReference>
<dbReference type="InterPro" id="IPR028090">
    <property type="entry name" value="JAB_dom_prok"/>
</dbReference>
<proteinExistence type="predicted"/>
<feature type="domain" description="JAB" evidence="6">
    <location>
        <begin position="27"/>
        <end position="150"/>
    </location>
</feature>
<dbReference type="Pfam" id="PF14464">
    <property type="entry name" value="Prok-JAB"/>
    <property type="match status" value="1"/>
</dbReference>
<evidence type="ECO:0000256" key="5">
    <source>
        <dbReference type="ARBA" id="ARBA00023049"/>
    </source>
</evidence>
<dbReference type="EMBL" id="FOXS01000010">
    <property type="protein sequence ID" value="SFQ82188.1"/>
    <property type="molecule type" value="Genomic_DNA"/>
</dbReference>
<sequence length="170" mass="19540">MFMTPNLESTSPLVYQLSDGRRIKLTAEVVARLQRHAQHAPDAAEAGGVLLGRYLSDSDDLVVDDITEPLPGDKRGRYFFHRAQKNHQQAIEQAWRASNGTRTYLGEWHTHPEARPTPSCIDTCDWRRKLRQDQYFERLFFFIVGTHEVRGWSGSRNRPKPIALEPLLVS</sequence>
<evidence type="ECO:0000313" key="8">
    <source>
        <dbReference type="Proteomes" id="UP000199029"/>
    </source>
</evidence>
<dbReference type="Gene3D" id="3.40.140.10">
    <property type="entry name" value="Cytidine Deaminase, domain 2"/>
    <property type="match status" value="1"/>
</dbReference>
<name>A0A1I6BMM3_HYMAR</name>